<dbReference type="GO" id="GO:0140662">
    <property type="term" value="F:ATP-dependent protein folding chaperone"/>
    <property type="evidence" value="ECO:0007669"/>
    <property type="project" value="InterPro"/>
</dbReference>
<accession>A0A3B0XA38</accession>
<dbReference type="InterPro" id="IPR018181">
    <property type="entry name" value="Heat_shock_70_CS"/>
</dbReference>
<dbReference type="FunFam" id="3.30.420.40:FF:000028">
    <property type="entry name" value="heat shock 70 kDa protein-like"/>
    <property type="match status" value="1"/>
</dbReference>
<keyword evidence="3" id="KW-0067">ATP-binding</keyword>
<evidence type="ECO:0000256" key="2">
    <source>
        <dbReference type="ARBA" id="ARBA00022741"/>
    </source>
</evidence>
<dbReference type="Gene3D" id="3.30.420.40">
    <property type="match status" value="1"/>
</dbReference>
<proteinExistence type="inferred from homology"/>
<dbReference type="EMBL" id="UOFG01000244">
    <property type="protein sequence ID" value="VAW65118.1"/>
    <property type="molecule type" value="Genomic_DNA"/>
</dbReference>
<dbReference type="InterPro" id="IPR013126">
    <property type="entry name" value="Hsp_70_fam"/>
</dbReference>
<dbReference type="PROSITE" id="PS00297">
    <property type="entry name" value="HSP70_1"/>
    <property type="match status" value="1"/>
</dbReference>
<dbReference type="InterPro" id="IPR043129">
    <property type="entry name" value="ATPase_NBD"/>
</dbReference>
<evidence type="ECO:0000256" key="1">
    <source>
        <dbReference type="ARBA" id="ARBA00007381"/>
    </source>
</evidence>
<gene>
    <name evidence="4" type="ORF">MNBD_GAMMA11-2118</name>
</gene>
<name>A0A3B0XA38_9ZZZZ</name>
<organism evidence="4">
    <name type="scientific">hydrothermal vent metagenome</name>
    <dbReference type="NCBI Taxonomy" id="652676"/>
    <lineage>
        <taxon>unclassified sequences</taxon>
        <taxon>metagenomes</taxon>
        <taxon>ecological metagenomes</taxon>
    </lineage>
</organism>
<comment type="similarity">
    <text evidence="1">Belongs to the heat shock protein 70 family.</text>
</comment>
<sequence>MSRQKRAVIIGIDLGTTNSLVSYWDGSKAIIISNAHGENMTPSVVGLDDNSDILIGAVAKERLLTTHT</sequence>
<evidence type="ECO:0000256" key="3">
    <source>
        <dbReference type="ARBA" id="ARBA00022840"/>
    </source>
</evidence>
<dbReference type="PRINTS" id="PR00301">
    <property type="entry name" value="HEATSHOCK70"/>
</dbReference>
<protein>
    <submittedName>
        <fullName evidence="4">Chaperone protein HscC</fullName>
    </submittedName>
</protein>
<dbReference type="SUPFAM" id="SSF53067">
    <property type="entry name" value="Actin-like ATPase domain"/>
    <property type="match status" value="1"/>
</dbReference>
<evidence type="ECO:0000313" key="4">
    <source>
        <dbReference type="EMBL" id="VAW65118.1"/>
    </source>
</evidence>
<dbReference type="Pfam" id="PF00012">
    <property type="entry name" value="HSP70"/>
    <property type="match status" value="1"/>
</dbReference>
<keyword evidence="2" id="KW-0547">Nucleotide-binding</keyword>
<dbReference type="GO" id="GO:0005524">
    <property type="term" value="F:ATP binding"/>
    <property type="evidence" value="ECO:0007669"/>
    <property type="project" value="UniProtKB-KW"/>
</dbReference>
<reference evidence="4" key="1">
    <citation type="submission" date="2018-06" db="EMBL/GenBank/DDBJ databases">
        <authorList>
            <person name="Zhirakovskaya E."/>
        </authorList>
    </citation>
    <scope>NUCLEOTIDE SEQUENCE</scope>
</reference>
<dbReference type="AlphaFoldDB" id="A0A3B0XA38"/>